<organism evidence="2 3">
    <name type="scientific">Porites lobata</name>
    <dbReference type="NCBI Taxonomy" id="104759"/>
    <lineage>
        <taxon>Eukaryota</taxon>
        <taxon>Metazoa</taxon>
        <taxon>Cnidaria</taxon>
        <taxon>Anthozoa</taxon>
        <taxon>Hexacorallia</taxon>
        <taxon>Scleractinia</taxon>
        <taxon>Fungiina</taxon>
        <taxon>Poritidae</taxon>
        <taxon>Porites</taxon>
    </lineage>
</organism>
<gene>
    <name evidence="2" type="ORF">PLOB_00001563</name>
</gene>
<name>A0ABN8Q5V4_9CNID</name>
<evidence type="ECO:0008006" key="4">
    <source>
        <dbReference type="Google" id="ProtNLM"/>
    </source>
</evidence>
<comment type="caution">
    <text evidence="2">The sequence shown here is derived from an EMBL/GenBank/DDBJ whole genome shotgun (WGS) entry which is preliminary data.</text>
</comment>
<reference evidence="2 3" key="1">
    <citation type="submission" date="2022-05" db="EMBL/GenBank/DDBJ databases">
        <authorList>
            <consortium name="Genoscope - CEA"/>
            <person name="William W."/>
        </authorList>
    </citation>
    <scope>NUCLEOTIDE SEQUENCE [LARGE SCALE GENOMIC DNA]</scope>
</reference>
<evidence type="ECO:0000313" key="2">
    <source>
        <dbReference type="EMBL" id="CAH3155286.1"/>
    </source>
</evidence>
<dbReference type="SUPFAM" id="SSF56219">
    <property type="entry name" value="DNase I-like"/>
    <property type="match status" value="1"/>
</dbReference>
<evidence type="ECO:0000313" key="3">
    <source>
        <dbReference type="Proteomes" id="UP001159405"/>
    </source>
</evidence>
<dbReference type="Gene3D" id="3.60.10.10">
    <property type="entry name" value="Endonuclease/exonuclease/phosphatase"/>
    <property type="match status" value="1"/>
</dbReference>
<feature type="coiled-coil region" evidence="1">
    <location>
        <begin position="112"/>
        <end position="139"/>
    </location>
</feature>
<sequence>MAVDIWRVLNPSSRSFSWLRPNGAAASRIDLVGLPVSWVPFAGSCDLLPCPFSDHCAVSLSVAVPQVLTRGPGVWKLNVSVLEEDDYVSLISSFWASWRVKKSDFVTVMDWWEVAKSKIKGLTNRAERLRNRRDLLVRLVSHLKGRVDGGHSDCVGPYQAALAELKQLDLVDAEGARVRARVRWKHRSESCITALRGSDNVVYTGAEGIQLPSCPMSLIESPLIGLYADDTSVIVTSNAVIVVAFATYKTFERGSCLKLNLDKCKGLWLGGWSGRDDLPLDLQWSCAWVRALGV</sequence>
<keyword evidence="3" id="KW-1185">Reference proteome</keyword>
<evidence type="ECO:0000256" key="1">
    <source>
        <dbReference type="SAM" id="Coils"/>
    </source>
</evidence>
<protein>
    <recommendedName>
        <fullName evidence="4">Reverse transcriptase</fullName>
    </recommendedName>
</protein>
<dbReference type="InterPro" id="IPR036691">
    <property type="entry name" value="Endo/exonu/phosph_ase_sf"/>
</dbReference>
<dbReference type="Proteomes" id="UP001159405">
    <property type="component" value="Unassembled WGS sequence"/>
</dbReference>
<dbReference type="EMBL" id="CALNXK010000101">
    <property type="protein sequence ID" value="CAH3155286.1"/>
    <property type="molecule type" value="Genomic_DNA"/>
</dbReference>
<accession>A0ABN8Q5V4</accession>
<proteinExistence type="predicted"/>
<keyword evidence="1" id="KW-0175">Coiled coil</keyword>